<dbReference type="SUPFAM" id="SSF46785">
    <property type="entry name" value="Winged helix' DNA-binding domain"/>
    <property type="match status" value="1"/>
</dbReference>
<keyword evidence="1" id="KW-0150">Chloroplast</keyword>
<proteinExistence type="predicted"/>
<geneLocation type="chloroplast" evidence="1"/>
<dbReference type="AlphaFoldDB" id="A0A1Z1M3J4"/>
<name>A0A1Z1M3J4_9FLOR</name>
<dbReference type="Gene3D" id="1.10.10.10">
    <property type="entry name" value="Winged helix-like DNA-binding domain superfamily/Winged helix DNA-binding domain"/>
    <property type="match status" value="1"/>
</dbReference>
<dbReference type="InterPro" id="IPR036390">
    <property type="entry name" value="WH_DNA-bd_sf"/>
</dbReference>
<evidence type="ECO:0000313" key="1">
    <source>
        <dbReference type="EMBL" id="ARW60492.1"/>
    </source>
</evidence>
<accession>A0A1Z1M3J4</accession>
<dbReference type="GeneID" id="33353626"/>
<organism evidence="1">
    <name type="scientific">Periphykon beckeri</name>
    <dbReference type="NCBI Taxonomy" id="2006982"/>
    <lineage>
        <taxon>Eukaryota</taxon>
        <taxon>Rhodophyta</taxon>
        <taxon>Florideophyceae</taxon>
        <taxon>Rhodymeniophycidae</taxon>
        <taxon>Ceramiales</taxon>
        <taxon>Rhodomelaceae</taxon>
        <taxon>Periphykon</taxon>
    </lineage>
</organism>
<dbReference type="InterPro" id="IPR036388">
    <property type="entry name" value="WH-like_DNA-bd_sf"/>
</dbReference>
<keyword evidence="1" id="KW-0934">Plastid</keyword>
<dbReference type="RefSeq" id="YP_009392144.1">
    <property type="nucleotide sequence ID" value="NC_035261.1"/>
</dbReference>
<reference evidence="1" key="1">
    <citation type="journal article" date="2017" name="J. Phycol.">
        <title>Analysis of chloroplast genomes and a supermatrix inform reclassification of the Rhodomelaceae (Rhodophyta).</title>
        <authorList>
            <person name="Diaz-Tapia P."/>
            <person name="Maggs C.A."/>
            <person name="West J.A."/>
            <person name="Verbruggen H."/>
        </authorList>
    </citation>
    <scope>NUCLEOTIDE SEQUENCE</scope>
    <source>
        <strain evidence="1">JH1427</strain>
    </source>
</reference>
<dbReference type="EMBL" id="MF101413">
    <property type="protein sequence ID" value="ARW60492.1"/>
    <property type="molecule type" value="Genomic_DNA"/>
</dbReference>
<sequence length="210" mass="24634">MKLIKFLKKRKIPFYIYQLNKEDCIILNNINSNNNNIIIVLSGFIFINKVFSNKEILPIAILDRKAISIQTSKELKTYYKLIALEKTYILTINKNIITENRMNIFLTTNILIRYYKTIERYEAINNIMIHKYITNRILQLVFNICIQFGKIKNKKVSIPFQLSSYNIAILTGTSENTVNKIIKTIDQYNIIKNLHQTVIAVDNILNLNLK</sequence>
<gene>
    <name evidence="1" type="primary">ntcA</name>
</gene>
<protein>
    <submittedName>
        <fullName evidence="1">Global nitrogen transcriptional regulator</fullName>
    </submittedName>
</protein>